<evidence type="ECO:0000256" key="1">
    <source>
        <dbReference type="ARBA" id="ARBA00004651"/>
    </source>
</evidence>
<feature type="region of interest" description="Disordered" evidence="7">
    <location>
        <begin position="344"/>
        <end position="432"/>
    </location>
</feature>
<comment type="caution">
    <text evidence="10">The sequence shown here is derived from an EMBL/GenBank/DDBJ whole genome shotgun (WGS) entry which is preliminary data.</text>
</comment>
<evidence type="ECO:0000256" key="5">
    <source>
        <dbReference type="ARBA" id="ARBA00022989"/>
    </source>
</evidence>
<dbReference type="Pfam" id="PF03176">
    <property type="entry name" value="MMPL"/>
    <property type="match status" value="2"/>
</dbReference>
<evidence type="ECO:0000256" key="7">
    <source>
        <dbReference type="SAM" id="MobiDB-lite"/>
    </source>
</evidence>
<evidence type="ECO:0000256" key="2">
    <source>
        <dbReference type="ARBA" id="ARBA00010157"/>
    </source>
</evidence>
<feature type="transmembrane region" description="Helical" evidence="8">
    <location>
        <begin position="153"/>
        <end position="172"/>
    </location>
</feature>
<feature type="transmembrane region" description="Helical" evidence="8">
    <location>
        <begin position="700"/>
        <end position="720"/>
    </location>
</feature>
<feature type="transmembrane region" description="Helical" evidence="8">
    <location>
        <begin position="249"/>
        <end position="273"/>
    </location>
</feature>
<dbReference type="Proteomes" id="UP001057375">
    <property type="component" value="Unassembled WGS sequence"/>
</dbReference>
<dbReference type="EMBL" id="BQXS01012457">
    <property type="protein sequence ID" value="GKT23345.1"/>
    <property type="molecule type" value="Genomic_DNA"/>
</dbReference>
<feature type="transmembrane region" description="Helical" evidence="8">
    <location>
        <begin position="726"/>
        <end position="746"/>
    </location>
</feature>
<evidence type="ECO:0000313" key="10">
    <source>
        <dbReference type="EMBL" id="GKT23345.1"/>
    </source>
</evidence>
<feature type="compositionally biased region" description="Basic and acidic residues" evidence="7">
    <location>
        <begin position="405"/>
        <end position="432"/>
    </location>
</feature>
<feature type="transmembrane region" description="Helical" evidence="8">
    <location>
        <begin position="179"/>
        <end position="199"/>
    </location>
</feature>
<feature type="transmembrane region" description="Helical" evidence="8">
    <location>
        <begin position="205"/>
        <end position="228"/>
    </location>
</feature>
<evidence type="ECO:0000313" key="11">
    <source>
        <dbReference type="Proteomes" id="UP001057375"/>
    </source>
</evidence>
<reference evidence="10" key="1">
    <citation type="submission" date="2022-03" db="EMBL/GenBank/DDBJ databases">
        <title>Draft genome sequence of Aduncisulcus paluster, a free-living microaerophilic Fornicata.</title>
        <authorList>
            <person name="Yuyama I."/>
            <person name="Kume K."/>
            <person name="Tamura T."/>
            <person name="Inagaki Y."/>
            <person name="Hashimoto T."/>
        </authorList>
    </citation>
    <scope>NUCLEOTIDE SEQUENCE</scope>
    <source>
        <strain evidence="10">NY0171</strain>
    </source>
</reference>
<dbReference type="PANTHER" id="PTHR33406:SF6">
    <property type="entry name" value="MEMBRANE PROTEIN YDGH-RELATED"/>
    <property type="match status" value="1"/>
</dbReference>
<evidence type="ECO:0000256" key="8">
    <source>
        <dbReference type="SAM" id="Phobius"/>
    </source>
</evidence>
<evidence type="ECO:0000256" key="3">
    <source>
        <dbReference type="ARBA" id="ARBA00022475"/>
    </source>
</evidence>
<dbReference type="Gene3D" id="1.20.1640.10">
    <property type="entry name" value="Multidrug efflux transporter AcrB transmembrane domain"/>
    <property type="match status" value="2"/>
</dbReference>
<dbReference type="SUPFAM" id="SSF82866">
    <property type="entry name" value="Multidrug efflux transporter AcrB transmembrane domain"/>
    <property type="match status" value="2"/>
</dbReference>
<proteinExistence type="inferred from homology"/>
<protein>
    <submittedName>
        <fullName evidence="10">MMPL domain-containing protein</fullName>
    </submittedName>
</protein>
<organism evidence="10 11">
    <name type="scientific">Aduncisulcus paluster</name>
    <dbReference type="NCBI Taxonomy" id="2918883"/>
    <lineage>
        <taxon>Eukaryota</taxon>
        <taxon>Metamonada</taxon>
        <taxon>Carpediemonas-like organisms</taxon>
        <taxon>Aduncisulcus</taxon>
    </lineage>
</organism>
<dbReference type="InterPro" id="IPR050545">
    <property type="entry name" value="Mycobact_MmpL"/>
</dbReference>
<dbReference type="InterPro" id="IPR004869">
    <property type="entry name" value="MMPL_dom"/>
</dbReference>
<comment type="similarity">
    <text evidence="2">Belongs to the resistance-nodulation-cell division (RND) (TC 2.A.6) family. MmpL subfamily.</text>
</comment>
<sequence>MLPPTGTPAYDGHIISEEYFPIPFDFSTHVLLVNALDGQGVLNDDVQIFLDNVYNTLLEKIGDNLQAFDNYWTLDEEGATFVASGLLSDPNDPNASQAMITNVTIGNDAMSAKDFKSLAVSMAPNFLDSSYFVGTIGNKEMWSASGDSVTHDLLILVALTLPLAFIVFGIYFKSLRMILLPLITVVMCACLAFALSYFVTFFIDVLMYAPGIQAAMIFAVSIDYNIFLIQRFMQELQKGYSIGHSLWQCITLAGKVVFYSGICLVLTFLMMFVFPLPLFLSLGVVTALSICVCVVVTIFLVPSIIVASPYFFSRFSWSSKAPTPITVDSDPKWMKKALKKVSEREAARQEKVRRKEQEKKDKSAGETVPLLSSDNTEDLSKNIVDEKHPDVSQSTVESTAQSSETPEKQQTDSEHSDQKSKTATEHEVVAHGQGVDKESLKWRVVKFTTQPWFSLLIIGVALLLALIFGLVFIPKMFLTLDNNLVMDMSENTGQTFSYMTDEFSGGFVFPTLVMAIADDDRGESMMAEDVWDLLWEVEEKMVAMAATLDVSDVLTWEDLSSAASLGPIPISFTEAEDFLNEDSKLYDTSLAISYRYNFSEMMTDAQDGALIMTLANFPLDGSGACEFMYGLSGNDGVFNDPDVKSRTDEMKVKLYAYSNYTDCCSSKDAINNDFVWVAAVILGVVGIVTSLLFQSVLCFLFTLVAFGTVLSCVYGISVIIFPQVYWIVPAFVFSLQVGFVCDYYVLQFSTIKDLRRAKVKDRDCVKRALYDIGSVILVAGLVMGVSFTGLLFSNLGIMLQLGTYLVLNVLFDCFFAAILIVPSLLNLFGASVWWPMKLPPAKFTALHNFIAEELLSEPDSTNTLTVPSSLAKIVGLKEDHESSSYGDEEEEE</sequence>
<keyword evidence="5 8" id="KW-1133">Transmembrane helix</keyword>
<gene>
    <name evidence="10" type="ORF">ADUPG1_012403</name>
</gene>
<feature type="transmembrane region" description="Helical" evidence="8">
    <location>
        <begin position="674"/>
        <end position="693"/>
    </location>
</feature>
<evidence type="ECO:0000259" key="9">
    <source>
        <dbReference type="PROSITE" id="PS50156"/>
    </source>
</evidence>
<accession>A0ABQ5JZC2</accession>
<feature type="transmembrane region" description="Helical" evidence="8">
    <location>
        <begin position="279"/>
        <end position="312"/>
    </location>
</feature>
<keyword evidence="4 8" id="KW-0812">Transmembrane</keyword>
<feature type="transmembrane region" description="Helical" evidence="8">
    <location>
        <begin position="767"/>
        <end position="792"/>
    </location>
</feature>
<feature type="compositionally biased region" description="Polar residues" evidence="7">
    <location>
        <begin position="391"/>
        <end position="404"/>
    </location>
</feature>
<feature type="transmembrane region" description="Helical" evidence="8">
    <location>
        <begin position="804"/>
        <end position="828"/>
    </location>
</feature>
<evidence type="ECO:0000256" key="6">
    <source>
        <dbReference type="ARBA" id="ARBA00023136"/>
    </source>
</evidence>
<evidence type="ECO:0000256" key="4">
    <source>
        <dbReference type="ARBA" id="ARBA00022692"/>
    </source>
</evidence>
<feature type="transmembrane region" description="Helical" evidence="8">
    <location>
        <begin position="452"/>
        <end position="473"/>
    </location>
</feature>
<feature type="compositionally biased region" description="Basic and acidic residues" evidence="7">
    <location>
        <begin position="378"/>
        <end position="390"/>
    </location>
</feature>
<feature type="compositionally biased region" description="Basic and acidic residues" evidence="7">
    <location>
        <begin position="344"/>
        <end position="364"/>
    </location>
</feature>
<keyword evidence="3" id="KW-1003">Cell membrane</keyword>
<feature type="domain" description="SSD" evidence="9">
    <location>
        <begin position="216"/>
        <end position="307"/>
    </location>
</feature>
<dbReference type="PROSITE" id="PS50156">
    <property type="entry name" value="SSD"/>
    <property type="match status" value="1"/>
</dbReference>
<dbReference type="PANTHER" id="PTHR33406">
    <property type="entry name" value="MEMBRANE PROTEIN MJ1562-RELATED"/>
    <property type="match status" value="1"/>
</dbReference>
<keyword evidence="11" id="KW-1185">Reference proteome</keyword>
<name>A0ABQ5JZC2_9EUKA</name>
<comment type="subcellular location">
    <subcellularLocation>
        <location evidence="1">Cell membrane</location>
        <topology evidence="1">Multi-pass membrane protein</topology>
    </subcellularLocation>
</comment>
<dbReference type="InterPro" id="IPR000731">
    <property type="entry name" value="SSD"/>
</dbReference>
<keyword evidence="6 8" id="KW-0472">Membrane</keyword>